<dbReference type="EMBL" id="SRLO01007390">
    <property type="protein sequence ID" value="TNN28035.1"/>
    <property type="molecule type" value="Genomic_DNA"/>
</dbReference>
<reference evidence="3 4" key="1">
    <citation type="submission" date="2019-03" db="EMBL/GenBank/DDBJ databases">
        <title>First draft genome of Liparis tanakae, snailfish: a comprehensive survey of snailfish specific genes.</title>
        <authorList>
            <person name="Kim W."/>
            <person name="Song I."/>
            <person name="Jeong J.-H."/>
            <person name="Kim D."/>
            <person name="Kim S."/>
            <person name="Ryu S."/>
            <person name="Song J.Y."/>
            <person name="Lee S.K."/>
        </authorList>
    </citation>
    <scope>NUCLEOTIDE SEQUENCE [LARGE SCALE GENOMIC DNA]</scope>
    <source>
        <tissue evidence="3">Muscle</tissue>
    </source>
</reference>
<dbReference type="AlphaFoldDB" id="A0A4Z2EH24"/>
<dbReference type="PANTHER" id="PTHR12552:SF4">
    <property type="entry name" value="RHO GTPASE-ACTIVATING PROTEIN 26"/>
    <property type="match status" value="1"/>
</dbReference>
<feature type="domain" description="Rho-GAP" evidence="2">
    <location>
        <begin position="1"/>
        <end position="78"/>
    </location>
</feature>
<comment type="caution">
    <text evidence="3">The sequence shown here is derived from an EMBL/GenBank/DDBJ whole genome shotgun (WGS) entry which is preliminary data.</text>
</comment>
<dbReference type="GO" id="GO:0007165">
    <property type="term" value="P:signal transduction"/>
    <property type="evidence" value="ECO:0007669"/>
    <property type="project" value="InterPro"/>
</dbReference>
<feature type="compositionally biased region" description="Low complexity" evidence="1">
    <location>
        <begin position="184"/>
        <end position="195"/>
    </location>
</feature>
<evidence type="ECO:0000313" key="4">
    <source>
        <dbReference type="Proteomes" id="UP000314294"/>
    </source>
</evidence>
<evidence type="ECO:0000256" key="1">
    <source>
        <dbReference type="SAM" id="MobiDB-lite"/>
    </source>
</evidence>
<dbReference type="GO" id="GO:0005096">
    <property type="term" value="F:GTPase activator activity"/>
    <property type="evidence" value="ECO:0007669"/>
    <property type="project" value="InterPro"/>
</dbReference>
<dbReference type="SUPFAM" id="SSF48350">
    <property type="entry name" value="GTPase activation domain, GAP"/>
    <property type="match status" value="1"/>
</dbReference>
<dbReference type="Pfam" id="PF00620">
    <property type="entry name" value="RhoGAP"/>
    <property type="match status" value="1"/>
</dbReference>
<evidence type="ECO:0000313" key="3">
    <source>
        <dbReference type="EMBL" id="TNN28035.1"/>
    </source>
</evidence>
<name>A0A4Z2EH24_9TELE</name>
<dbReference type="OrthoDB" id="8904253at2759"/>
<proteinExistence type="predicted"/>
<feature type="region of interest" description="Disordered" evidence="1">
    <location>
        <begin position="88"/>
        <end position="195"/>
    </location>
</feature>
<feature type="compositionally biased region" description="Low complexity" evidence="1">
    <location>
        <begin position="154"/>
        <end position="165"/>
    </location>
</feature>
<sequence length="195" mass="21103">MTPCLKSSSMSVSDARRDSCTGSVANHHQQNLMTIANLGVVFGPTLLRPQEETVAAIMDIKFQNIVVEILIEHHEKVRRVNVMSTTRRDVPVSAGGPTAASRRRSTDSKGPSCSERPLTLFHTPTRSHKGEKRNSVSNAEPPRPASSATAERCSSSSSSSSSSQSRTPRHSLTSTDGEPEARQARQARQARPSSL</sequence>
<gene>
    <name evidence="3" type="primary">ARHGAP26_1</name>
    <name evidence="3" type="ORF">EYF80_061817</name>
</gene>
<dbReference type="InterPro" id="IPR000198">
    <property type="entry name" value="RhoGAP_dom"/>
</dbReference>
<dbReference type="PANTHER" id="PTHR12552">
    <property type="entry name" value="OLIGOPHRENIN 1"/>
    <property type="match status" value="1"/>
</dbReference>
<keyword evidence="4" id="KW-1185">Reference proteome</keyword>
<dbReference type="InterPro" id="IPR008936">
    <property type="entry name" value="Rho_GTPase_activation_prot"/>
</dbReference>
<organism evidence="3 4">
    <name type="scientific">Liparis tanakae</name>
    <name type="common">Tanaka's snailfish</name>
    <dbReference type="NCBI Taxonomy" id="230148"/>
    <lineage>
        <taxon>Eukaryota</taxon>
        <taxon>Metazoa</taxon>
        <taxon>Chordata</taxon>
        <taxon>Craniata</taxon>
        <taxon>Vertebrata</taxon>
        <taxon>Euteleostomi</taxon>
        <taxon>Actinopterygii</taxon>
        <taxon>Neopterygii</taxon>
        <taxon>Teleostei</taxon>
        <taxon>Neoteleostei</taxon>
        <taxon>Acanthomorphata</taxon>
        <taxon>Eupercaria</taxon>
        <taxon>Perciformes</taxon>
        <taxon>Cottioidei</taxon>
        <taxon>Cottales</taxon>
        <taxon>Liparidae</taxon>
        <taxon>Liparis</taxon>
    </lineage>
</organism>
<protein>
    <submittedName>
        <fullName evidence="3">Rho GTPase-activating protein 26</fullName>
    </submittedName>
</protein>
<dbReference type="PROSITE" id="PS50238">
    <property type="entry name" value="RHOGAP"/>
    <property type="match status" value="1"/>
</dbReference>
<accession>A0A4Z2EH24</accession>
<dbReference type="InterPro" id="IPR047234">
    <property type="entry name" value="GRAF_fam"/>
</dbReference>
<dbReference type="Proteomes" id="UP000314294">
    <property type="component" value="Unassembled WGS sequence"/>
</dbReference>
<dbReference type="Gene3D" id="1.10.555.10">
    <property type="entry name" value="Rho GTPase activation protein"/>
    <property type="match status" value="1"/>
</dbReference>
<evidence type="ECO:0000259" key="2">
    <source>
        <dbReference type="PROSITE" id="PS50238"/>
    </source>
</evidence>